<reference evidence="3 4" key="1">
    <citation type="submission" date="2018-05" db="EMBL/GenBank/DDBJ databases">
        <title>Brachybacterium sp. M1HQ-2T, whole genome shotgun sequence.</title>
        <authorList>
            <person name="Tuo L."/>
        </authorList>
    </citation>
    <scope>NUCLEOTIDE SEQUENCE [LARGE SCALE GENOMIC DNA]</scope>
    <source>
        <strain evidence="3 4">M1HQ-2</strain>
    </source>
</reference>
<comment type="caution">
    <text evidence="3">The sequence shown here is derived from an EMBL/GenBank/DDBJ whole genome shotgun (WGS) entry which is preliminary data.</text>
</comment>
<name>A0A2U2RNA2_9MICO</name>
<evidence type="ECO:0000313" key="4">
    <source>
        <dbReference type="Proteomes" id="UP000245590"/>
    </source>
</evidence>
<keyword evidence="2" id="KW-0812">Transmembrane</keyword>
<keyword evidence="4" id="KW-1185">Reference proteome</keyword>
<organism evidence="3 4">
    <name type="scientific">Brachybacterium endophyticum</name>
    <dbReference type="NCBI Taxonomy" id="2182385"/>
    <lineage>
        <taxon>Bacteria</taxon>
        <taxon>Bacillati</taxon>
        <taxon>Actinomycetota</taxon>
        <taxon>Actinomycetes</taxon>
        <taxon>Micrococcales</taxon>
        <taxon>Dermabacteraceae</taxon>
        <taxon>Brachybacterium</taxon>
    </lineage>
</organism>
<keyword evidence="2" id="KW-0472">Membrane</keyword>
<dbReference type="AlphaFoldDB" id="A0A2U2RNA2"/>
<sequence length="180" mass="18885">MAPDEHAAVTAPLMAGGAQEGASMRTPRPIPWPFSIAQAVLVWAAVLICALNWHDNDASSTPMMIIYLALMFGGIILGAVVHRRFLGPGIPRSSRSFLISVPGALLALGLMLSVVFFGLTFLTALAALASLALVIAVVRQEDVALWRSANEAHERRTAHGADGAPAGDPRPGPPLSSYPS</sequence>
<evidence type="ECO:0000313" key="3">
    <source>
        <dbReference type="EMBL" id="PWH07326.1"/>
    </source>
</evidence>
<dbReference type="EMBL" id="QFKX01000001">
    <property type="protein sequence ID" value="PWH07326.1"/>
    <property type="molecule type" value="Genomic_DNA"/>
</dbReference>
<feature type="transmembrane region" description="Helical" evidence="2">
    <location>
        <begin position="105"/>
        <end position="138"/>
    </location>
</feature>
<evidence type="ECO:0000256" key="2">
    <source>
        <dbReference type="SAM" id="Phobius"/>
    </source>
</evidence>
<proteinExistence type="predicted"/>
<feature type="compositionally biased region" description="Pro residues" evidence="1">
    <location>
        <begin position="168"/>
        <end position="180"/>
    </location>
</feature>
<evidence type="ECO:0000256" key="1">
    <source>
        <dbReference type="SAM" id="MobiDB-lite"/>
    </source>
</evidence>
<accession>A0A2U2RNA2</accession>
<feature type="transmembrane region" description="Helical" evidence="2">
    <location>
        <begin position="32"/>
        <end position="53"/>
    </location>
</feature>
<feature type="region of interest" description="Disordered" evidence="1">
    <location>
        <begin position="154"/>
        <end position="180"/>
    </location>
</feature>
<protein>
    <submittedName>
        <fullName evidence="3">Uncharacterized protein</fullName>
    </submittedName>
</protein>
<gene>
    <name evidence="3" type="ORF">DEO23_01360</name>
</gene>
<keyword evidence="2" id="KW-1133">Transmembrane helix</keyword>
<feature type="transmembrane region" description="Helical" evidence="2">
    <location>
        <begin position="65"/>
        <end position="85"/>
    </location>
</feature>
<dbReference type="Proteomes" id="UP000245590">
    <property type="component" value="Unassembled WGS sequence"/>
</dbReference>